<sequence length="218" mass="24416">MIIHSAMPLRTFDLRGEVCYEGALERCCLVVGRLRPDIVKVTEHPPAVTYIDDDGRKRRHIFNFRFTTSDGKRVLVAVKPSALIAISGLDRILELIAAQISPAMADYVMSFTEKKLSRIDTFNVQNVNMATRDPCPENDEVLARVIRKMSGQVSIGELVERSGLEGYGFDAVVRALFAGQLRLVEYCMLDIDTLLMRAPRRRGDATLQRTSASALTNR</sequence>
<evidence type="ECO:0008006" key="3">
    <source>
        <dbReference type="Google" id="ProtNLM"/>
    </source>
</evidence>
<gene>
    <name evidence="1" type="ordered locus">Nham_2085</name>
</gene>
<dbReference type="STRING" id="323097.Nham_2085"/>
<dbReference type="KEGG" id="nha:Nham_2085"/>
<organism evidence="1 2">
    <name type="scientific">Nitrobacter hamburgensis (strain DSM 10229 / NCIMB 13809 / X14)</name>
    <dbReference type="NCBI Taxonomy" id="323097"/>
    <lineage>
        <taxon>Bacteria</taxon>
        <taxon>Pseudomonadati</taxon>
        <taxon>Pseudomonadota</taxon>
        <taxon>Alphaproteobacteria</taxon>
        <taxon>Hyphomicrobiales</taxon>
        <taxon>Nitrobacteraceae</taxon>
        <taxon>Nitrobacter</taxon>
    </lineage>
</organism>
<evidence type="ECO:0000313" key="2">
    <source>
        <dbReference type="Proteomes" id="UP000001953"/>
    </source>
</evidence>
<reference evidence="1 2" key="1">
    <citation type="submission" date="2006-03" db="EMBL/GenBank/DDBJ databases">
        <title>Complete sequence of chromosome of Nitrobacter hamburgensis X14.</title>
        <authorList>
            <consortium name="US DOE Joint Genome Institute"/>
            <person name="Copeland A."/>
            <person name="Lucas S."/>
            <person name="Lapidus A."/>
            <person name="Barry K."/>
            <person name="Detter J.C."/>
            <person name="Glavina del Rio T."/>
            <person name="Hammon N."/>
            <person name="Israni S."/>
            <person name="Dalin E."/>
            <person name="Tice H."/>
            <person name="Pitluck S."/>
            <person name="Chain P."/>
            <person name="Malfatti S."/>
            <person name="Shin M."/>
            <person name="Vergez L."/>
            <person name="Schmutz J."/>
            <person name="Larimer F."/>
            <person name="Land M."/>
            <person name="Hauser L."/>
            <person name="Kyrpides N."/>
            <person name="Ivanova N."/>
            <person name="Ward B."/>
            <person name="Arp D."/>
            <person name="Klotz M."/>
            <person name="Stein L."/>
            <person name="O'Mullan G."/>
            <person name="Starkenburg S."/>
            <person name="Sayavedra L."/>
            <person name="Poret-Peterson A.T."/>
            <person name="Gentry M.E."/>
            <person name="Bruce D."/>
            <person name="Richardson P."/>
        </authorList>
    </citation>
    <scope>NUCLEOTIDE SEQUENCE [LARGE SCALE GENOMIC DNA]</scope>
    <source>
        <strain evidence="2">DSM 10229 / NCIMB 13809 / X14</strain>
    </source>
</reference>
<dbReference type="RefSeq" id="WP_011510561.1">
    <property type="nucleotide sequence ID" value="NC_007964.1"/>
</dbReference>
<name>Q1QLL5_NITHX</name>
<proteinExistence type="predicted"/>
<dbReference type="Proteomes" id="UP000001953">
    <property type="component" value="Chromosome"/>
</dbReference>
<dbReference type="EMBL" id="CP000319">
    <property type="protein sequence ID" value="ABE62882.1"/>
    <property type="molecule type" value="Genomic_DNA"/>
</dbReference>
<dbReference type="eggNOG" id="ENOG5032TKU">
    <property type="taxonomic scope" value="Bacteria"/>
</dbReference>
<evidence type="ECO:0000313" key="1">
    <source>
        <dbReference type="EMBL" id="ABE62882.1"/>
    </source>
</evidence>
<accession>Q1QLL5</accession>
<dbReference type="AlphaFoldDB" id="Q1QLL5"/>
<protein>
    <recommendedName>
        <fullName evidence="3">TnsA endonuclease N-terminal domain-containing protein</fullName>
    </recommendedName>
</protein>
<keyword evidence="2" id="KW-1185">Reference proteome</keyword>
<dbReference type="HOGENOM" id="CLU_1155467_0_0_5"/>